<sequence length="141" mass="15635">MITATYQAVLSPPGGVWQEDKDQYSAGKSILATKSRRTFLMFIVGNSIGYYASLHMITRLTSGFPLQLALLSLTFCMSINYPVAMLNLVPKGDQTCSVVALISIIFASIAPLLPNLCRRLHFPRQKLPNCAYFRARFASLL</sequence>
<gene>
    <name evidence="3" type="ORF">V8G54_031146</name>
</gene>
<evidence type="ECO:0000313" key="3">
    <source>
        <dbReference type="EMBL" id="WVY98995.1"/>
    </source>
</evidence>
<proteinExistence type="predicted"/>
<feature type="domain" description="PGG" evidence="2">
    <location>
        <begin position="2"/>
        <end position="64"/>
    </location>
</feature>
<keyword evidence="1" id="KW-0472">Membrane</keyword>
<protein>
    <recommendedName>
        <fullName evidence="2">PGG domain-containing protein</fullName>
    </recommendedName>
</protein>
<keyword evidence="1" id="KW-0812">Transmembrane</keyword>
<feature type="transmembrane region" description="Helical" evidence="1">
    <location>
        <begin position="38"/>
        <end position="58"/>
    </location>
</feature>
<name>A0AAQ3RP77_VIGMU</name>
<keyword evidence="4" id="KW-1185">Reference proteome</keyword>
<feature type="transmembrane region" description="Helical" evidence="1">
    <location>
        <begin position="95"/>
        <end position="113"/>
    </location>
</feature>
<reference evidence="3 4" key="1">
    <citation type="journal article" date="2023" name="Life. Sci Alliance">
        <title>Evolutionary insights into 3D genome organization and epigenetic landscape of Vigna mungo.</title>
        <authorList>
            <person name="Junaid A."/>
            <person name="Singh B."/>
            <person name="Bhatia S."/>
        </authorList>
    </citation>
    <scope>NUCLEOTIDE SEQUENCE [LARGE SCALE GENOMIC DNA]</scope>
    <source>
        <strain evidence="3">Urdbean</strain>
    </source>
</reference>
<dbReference type="Pfam" id="PF13962">
    <property type="entry name" value="PGG"/>
    <property type="match status" value="1"/>
</dbReference>
<accession>A0AAQ3RP77</accession>
<dbReference type="EMBL" id="CP144692">
    <property type="protein sequence ID" value="WVY98995.1"/>
    <property type="molecule type" value="Genomic_DNA"/>
</dbReference>
<dbReference type="Proteomes" id="UP001374535">
    <property type="component" value="Chromosome 9"/>
</dbReference>
<evidence type="ECO:0000313" key="4">
    <source>
        <dbReference type="Proteomes" id="UP001374535"/>
    </source>
</evidence>
<evidence type="ECO:0000259" key="2">
    <source>
        <dbReference type="Pfam" id="PF13962"/>
    </source>
</evidence>
<organism evidence="3 4">
    <name type="scientific">Vigna mungo</name>
    <name type="common">Black gram</name>
    <name type="synonym">Phaseolus mungo</name>
    <dbReference type="NCBI Taxonomy" id="3915"/>
    <lineage>
        <taxon>Eukaryota</taxon>
        <taxon>Viridiplantae</taxon>
        <taxon>Streptophyta</taxon>
        <taxon>Embryophyta</taxon>
        <taxon>Tracheophyta</taxon>
        <taxon>Spermatophyta</taxon>
        <taxon>Magnoliopsida</taxon>
        <taxon>eudicotyledons</taxon>
        <taxon>Gunneridae</taxon>
        <taxon>Pentapetalae</taxon>
        <taxon>rosids</taxon>
        <taxon>fabids</taxon>
        <taxon>Fabales</taxon>
        <taxon>Fabaceae</taxon>
        <taxon>Papilionoideae</taxon>
        <taxon>50 kb inversion clade</taxon>
        <taxon>NPAAA clade</taxon>
        <taxon>indigoferoid/millettioid clade</taxon>
        <taxon>Phaseoleae</taxon>
        <taxon>Vigna</taxon>
    </lineage>
</organism>
<keyword evidence="1" id="KW-1133">Transmembrane helix</keyword>
<dbReference type="AlphaFoldDB" id="A0AAQ3RP77"/>
<evidence type="ECO:0000256" key="1">
    <source>
        <dbReference type="SAM" id="Phobius"/>
    </source>
</evidence>
<feature type="transmembrane region" description="Helical" evidence="1">
    <location>
        <begin position="64"/>
        <end position="83"/>
    </location>
</feature>
<dbReference type="InterPro" id="IPR026961">
    <property type="entry name" value="PGG_dom"/>
</dbReference>